<evidence type="ECO:0000256" key="1">
    <source>
        <dbReference type="SAM" id="Phobius"/>
    </source>
</evidence>
<dbReference type="Proteomes" id="UP001461498">
    <property type="component" value="Unassembled WGS sequence"/>
</dbReference>
<organism evidence="2 3">
    <name type="scientific">Rhynocoris fuscipes</name>
    <dbReference type="NCBI Taxonomy" id="488301"/>
    <lineage>
        <taxon>Eukaryota</taxon>
        <taxon>Metazoa</taxon>
        <taxon>Ecdysozoa</taxon>
        <taxon>Arthropoda</taxon>
        <taxon>Hexapoda</taxon>
        <taxon>Insecta</taxon>
        <taxon>Pterygota</taxon>
        <taxon>Neoptera</taxon>
        <taxon>Paraneoptera</taxon>
        <taxon>Hemiptera</taxon>
        <taxon>Heteroptera</taxon>
        <taxon>Panheteroptera</taxon>
        <taxon>Cimicomorpha</taxon>
        <taxon>Reduviidae</taxon>
        <taxon>Harpactorinae</taxon>
        <taxon>Harpactorini</taxon>
        <taxon>Rhynocoris</taxon>
    </lineage>
</organism>
<keyword evidence="1" id="KW-0812">Transmembrane</keyword>
<keyword evidence="3" id="KW-1185">Reference proteome</keyword>
<name>A0AAW1DD11_9HEMI</name>
<protein>
    <submittedName>
        <fullName evidence="2">Uncharacterized protein</fullName>
    </submittedName>
</protein>
<proteinExistence type="predicted"/>
<comment type="caution">
    <text evidence="2">The sequence shown here is derived from an EMBL/GenBank/DDBJ whole genome shotgun (WGS) entry which is preliminary data.</text>
</comment>
<dbReference type="EMBL" id="JAPXFL010000003">
    <property type="protein sequence ID" value="KAK9508601.1"/>
    <property type="molecule type" value="Genomic_DNA"/>
</dbReference>
<sequence length="124" mass="13348">MILLGSGPTPVVMPVFPAPRTTAPPPPHYSPYSPSRFNIDKRCRHSCTWKCSAIGLILLSVALTAMLAYFVDSGVMAEIIRLKASKSCHKRQLYTLYGGPTKPTGLESGPNSGIPACMSLQAEQ</sequence>
<evidence type="ECO:0000313" key="2">
    <source>
        <dbReference type="EMBL" id="KAK9508601.1"/>
    </source>
</evidence>
<gene>
    <name evidence="2" type="ORF">O3M35_006128</name>
</gene>
<keyword evidence="1" id="KW-1133">Transmembrane helix</keyword>
<keyword evidence="1" id="KW-0472">Membrane</keyword>
<evidence type="ECO:0000313" key="3">
    <source>
        <dbReference type="Proteomes" id="UP001461498"/>
    </source>
</evidence>
<accession>A0AAW1DD11</accession>
<feature type="transmembrane region" description="Helical" evidence="1">
    <location>
        <begin position="51"/>
        <end position="71"/>
    </location>
</feature>
<dbReference type="AlphaFoldDB" id="A0AAW1DD11"/>
<reference evidence="2 3" key="1">
    <citation type="submission" date="2022-12" db="EMBL/GenBank/DDBJ databases">
        <title>Chromosome-level genome assembly of true bugs.</title>
        <authorList>
            <person name="Ma L."/>
            <person name="Li H."/>
        </authorList>
    </citation>
    <scope>NUCLEOTIDE SEQUENCE [LARGE SCALE GENOMIC DNA]</scope>
    <source>
        <strain evidence="2">Lab_2022b</strain>
    </source>
</reference>